<name>A0A6J4RW72_9ACTN</name>
<sequence length="217" mass="23750">ERGHGLLHAPRRVRGERLGQGAHAAAAGRRPALRARLAAGARGRRAAARRGPRADRRVGHAPRAGDGAGDRRGARPAGRDARGAARGPPVRRLLRRLPRVRGDRHPAVASHRAARLRRAGGRVLRRHPRPRPDGAGGACRARRRAPRHGRQPPQLPALLPRRGALRRRLRARARPPALQRGAREHRHQRVPARPAGDGRHLVRRVVADDLERPGAPV</sequence>
<feature type="compositionally biased region" description="Basic residues" evidence="1">
    <location>
        <begin position="1"/>
        <end position="14"/>
    </location>
</feature>
<gene>
    <name evidence="2" type="ORF">AVDCRST_MAG30-926</name>
</gene>
<accession>A0A6J4RW72</accession>
<dbReference type="EMBL" id="CADCVS010000154">
    <property type="protein sequence ID" value="CAA9483275.1"/>
    <property type="molecule type" value="Genomic_DNA"/>
</dbReference>
<feature type="non-terminal residue" evidence="2">
    <location>
        <position position="217"/>
    </location>
</feature>
<reference evidence="2" key="1">
    <citation type="submission" date="2020-02" db="EMBL/GenBank/DDBJ databases">
        <authorList>
            <person name="Meier V. D."/>
        </authorList>
    </citation>
    <scope>NUCLEOTIDE SEQUENCE</scope>
    <source>
        <strain evidence="2">AVDCRST_MAG30</strain>
    </source>
</reference>
<feature type="non-terminal residue" evidence="2">
    <location>
        <position position="1"/>
    </location>
</feature>
<feature type="compositionally biased region" description="Low complexity" evidence="1">
    <location>
        <begin position="19"/>
        <end position="41"/>
    </location>
</feature>
<evidence type="ECO:0000313" key="2">
    <source>
        <dbReference type="EMBL" id="CAA9483275.1"/>
    </source>
</evidence>
<feature type="compositionally biased region" description="Basic residues" evidence="1">
    <location>
        <begin position="140"/>
        <end position="150"/>
    </location>
</feature>
<feature type="compositionally biased region" description="Basic and acidic residues" evidence="1">
    <location>
        <begin position="68"/>
        <end position="83"/>
    </location>
</feature>
<feature type="region of interest" description="Disordered" evidence="1">
    <location>
        <begin position="1"/>
        <end position="157"/>
    </location>
</feature>
<organism evidence="2">
    <name type="scientific">uncultured Solirubrobacteraceae bacterium</name>
    <dbReference type="NCBI Taxonomy" id="1162706"/>
    <lineage>
        <taxon>Bacteria</taxon>
        <taxon>Bacillati</taxon>
        <taxon>Actinomycetota</taxon>
        <taxon>Thermoleophilia</taxon>
        <taxon>Solirubrobacterales</taxon>
        <taxon>Solirubrobacteraceae</taxon>
        <taxon>environmental samples</taxon>
    </lineage>
</organism>
<dbReference type="AlphaFoldDB" id="A0A6J4RW72"/>
<protein>
    <submittedName>
        <fullName evidence="2">Uncharacterized protein</fullName>
    </submittedName>
</protein>
<proteinExistence type="predicted"/>
<feature type="compositionally biased region" description="Basic residues" evidence="1">
    <location>
        <begin position="112"/>
        <end position="129"/>
    </location>
</feature>
<feature type="region of interest" description="Disordered" evidence="1">
    <location>
        <begin position="171"/>
        <end position="200"/>
    </location>
</feature>
<feature type="compositionally biased region" description="Basic residues" evidence="1">
    <location>
        <begin position="42"/>
        <end position="51"/>
    </location>
</feature>
<evidence type="ECO:0000256" key="1">
    <source>
        <dbReference type="SAM" id="MobiDB-lite"/>
    </source>
</evidence>